<reference evidence="5 6" key="1">
    <citation type="submission" date="2020-08" db="EMBL/GenBank/DDBJ databases">
        <title>Genomic Encyclopedia of Type Strains, Phase III (KMG-III): the genomes of soil and plant-associated and newly described type strains.</title>
        <authorList>
            <person name="Whitman W."/>
        </authorList>
    </citation>
    <scope>NUCLEOTIDE SEQUENCE [LARGE SCALE GENOMIC DNA]</scope>
    <source>
        <strain evidence="5 6">CECT 3303</strain>
    </source>
</reference>
<dbReference type="EMBL" id="JACHJJ010000019">
    <property type="protein sequence ID" value="MBB5965848.1"/>
    <property type="molecule type" value="Genomic_DNA"/>
</dbReference>
<dbReference type="Pfam" id="PF00109">
    <property type="entry name" value="ketoacyl-synt"/>
    <property type="match status" value="1"/>
</dbReference>
<organism evidence="5 6">
    <name type="scientific">Planomonospora venezuelensis</name>
    <dbReference type="NCBI Taxonomy" id="1999"/>
    <lineage>
        <taxon>Bacteria</taxon>
        <taxon>Bacillati</taxon>
        <taxon>Actinomycetota</taxon>
        <taxon>Actinomycetes</taxon>
        <taxon>Streptosporangiales</taxon>
        <taxon>Streptosporangiaceae</taxon>
        <taxon>Planomonospora</taxon>
    </lineage>
</organism>
<dbReference type="InterPro" id="IPR014031">
    <property type="entry name" value="Ketoacyl_synth_C"/>
</dbReference>
<dbReference type="InterPro" id="IPR000794">
    <property type="entry name" value="Beta-ketoacyl_synthase"/>
</dbReference>
<dbReference type="Proteomes" id="UP000562352">
    <property type="component" value="Unassembled WGS sequence"/>
</dbReference>
<gene>
    <name evidence="5" type="ORF">FHS22_005138</name>
</gene>
<name>A0A841DC30_PLAVE</name>
<comment type="caution">
    <text evidence="5">The sequence shown here is derived from an EMBL/GenBank/DDBJ whole genome shotgun (WGS) entry which is preliminary data.</text>
</comment>
<feature type="domain" description="Ketosynthase family 3 (KS3)" evidence="4">
    <location>
        <begin position="21"/>
        <end position="432"/>
    </location>
</feature>
<dbReference type="SUPFAM" id="SSF53901">
    <property type="entry name" value="Thiolase-like"/>
    <property type="match status" value="2"/>
</dbReference>
<dbReference type="PANTHER" id="PTHR11712">
    <property type="entry name" value="POLYKETIDE SYNTHASE-RELATED"/>
    <property type="match status" value="1"/>
</dbReference>
<evidence type="ECO:0000256" key="1">
    <source>
        <dbReference type="ARBA" id="ARBA00008467"/>
    </source>
</evidence>
<keyword evidence="5" id="KW-0012">Acyltransferase</keyword>
<dbReference type="InterPro" id="IPR018201">
    <property type="entry name" value="Ketoacyl_synth_AS"/>
</dbReference>
<dbReference type="CDD" id="cd00834">
    <property type="entry name" value="KAS_I_II"/>
    <property type="match status" value="1"/>
</dbReference>
<accession>A0A841DC30</accession>
<dbReference type="Pfam" id="PF02801">
    <property type="entry name" value="Ketoacyl-synt_C"/>
    <property type="match status" value="1"/>
</dbReference>
<keyword evidence="6" id="KW-1185">Reference proteome</keyword>
<dbReference type="InterPro" id="IPR016039">
    <property type="entry name" value="Thiolase-like"/>
</dbReference>
<dbReference type="PROSITE" id="PS00606">
    <property type="entry name" value="KS3_1"/>
    <property type="match status" value="1"/>
</dbReference>
<dbReference type="InterPro" id="IPR014030">
    <property type="entry name" value="Ketoacyl_synth_N"/>
</dbReference>
<dbReference type="InterPro" id="IPR020841">
    <property type="entry name" value="PKS_Beta-ketoAc_synthase_dom"/>
</dbReference>
<dbReference type="SMART" id="SM00825">
    <property type="entry name" value="PKS_KS"/>
    <property type="match status" value="1"/>
</dbReference>
<dbReference type="PANTHER" id="PTHR11712:SF347">
    <property type="entry name" value="BETA KETOACYL-ACYL CARRIER PROTEIN SYNTHASE"/>
    <property type="match status" value="1"/>
</dbReference>
<dbReference type="RefSeq" id="WP_184945551.1">
    <property type="nucleotide sequence ID" value="NZ_BAAAWZ010000001.1"/>
</dbReference>
<dbReference type="GO" id="GO:0004315">
    <property type="term" value="F:3-oxoacyl-[acyl-carrier-protein] synthase activity"/>
    <property type="evidence" value="ECO:0007669"/>
    <property type="project" value="UniProtKB-EC"/>
</dbReference>
<evidence type="ECO:0000256" key="3">
    <source>
        <dbReference type="RuleBase" id="RU003694"/>
    </source>
</evidence>
<protein>
    <submittedName>
        <fullName evidence="5">3-oxoacyl-[acyl-carrier-protein] synthase II</fullName>
        <ecNumber evidence="5">2.3.1.179</ecNumber>
    </submittedName>
</protein>
<dbReference type="Gene3D" id="3.40.47.10">
    <property type="match status" value="1"/>
</dbReference>
<evidence type="ECO:0000313" key="5">
    <source>
        <dbReference type="EMBL" id="MBB5965848.1"/>
    </source>
</evidence>
<dbReference type="PROSITE" id="PS52004">
    <property type="entry name" value="KS3_2"/>
    <property type="match status" value="1"/>
</dbReference>
<proteinExistence type="inferred from homology"/>
<evidence type="ECO:0000313" key="6">
    <source>
        <dbReference type="Proteomes" id="UP000562352"/>
    </source>
</evidence>
<sequence>MTREPGTAGPGAGGPATGPAAARVVVTGLGVKSPAGNTVHEAFTAVLAGKSLATAIPGLAGGPVPIGCPLAPFEPLDYFTGRELRTLDRTAQIGLAAAIDAVTDAGDPPAEGCGVYVGTGGGGFATLENLIVGHTLGREKVPVHAVPALMSSSTAARIAIRYGYRGPCLTFNTACASGATAIGEALRAIRSGTVGAAVAGGLDALLSPLVMEAFAKVGALSERLDAPAEASRPFDGERDGFVMGEGAAFLVLERADLAEARGARVYGEVSGYAANCDANHIVAPLRDGSVAAGCMRAALDDAGLAPAEIGHVNAHGTSTPHNDDAEALALRDCFGDRPGGRAGDRLRGGTPPVTSTKGVTGHLVGGAGAFEAVMALLSAREGLVPPTANFASGPAADLIDLVHGAPRRIPVAPALSNSFGFGGSNACLVLTPA</sequence>
<keyword evidence="2 3" id="KW-0808">Transferase</keyword>
<comment type="similarity">
    <text evidence="1 3">Belongs to the thiolase-like superfamily. Beta-ketoacyl-ACP synthases family.</text>
</comment>
<dbReference type="GO" id="GO:0006633">
    <property type="term" value="P:fatty acid biosynthetic process"/>
    <property type="evidence" value="ECO:0007669"/>
    <property type="project" value="InterPro"/>
</dbReference>
<evidence type="ECO:0000259" key="4">
    <source>
        <dbReference type="PROSITE" id="PS52004"/>
    </source>
</evidence>
<dbReference type="AlphaFoldDB" id="A0A841DC30"/>
<evidence type="ECO:0000256" key="2">
    <source>
        <dbReference type="ARBA" id="ARBA00022679"/>
    </source>
</evidence>
<dbReference type="EC" id="2.3.1.179" evidence="5"/>